<reference evidence="2 3" key="1">
    <citation type="submission" date="2015-05" db="EMBL/GenBank/DDBJ databases">
        <title>Genome sequencing and analysis of members of genus Stenotrophomonas.</title>
        <authorList>
            <person name="Patil P.P."/>
            <person name="Midha S."/>
            <person name="Patil P.B."/>
        </authorList>
    </citation>
    <scope>NUCLEOTIDE SEQUENCE [LARGE SCALE GENOMIC DNA]</scope>
    <source>
        <strain evidence="2 3">DSM 21858</strain>
    </source>
</reference>
<organism evidence="2 3">
    <name type="scientific">Pseudoxanthomonas dokdonensis</name>
    <dbReference type="NCBI Taxonomy" id="344882"/>
    <lineage>
        <taxon>Bacteria</taxon>
        <taxon>Pseudomonadati</taxon>
        <taxon>Pseudomonadota</taxon>
        <taxon>Gammaproteobacteria</taxon>
        <taxon>Lysobacterales</taxon>
        <taxon>Lysobacteraceae</taxon>
        <taxon>Pseudoxanthomonas</taxon>
    </lineage>
</organism>
<evidence type="ECO:0000256" key="1">
    <source>
        <dbReference type="SAM" id="Phobius"/>
    </source>
</evidence>
<evidence type="ECO:0000313" key="3">
    <source>
        <dbReference type="Proteomes" id="UP000052052"/>
    </source>
</evidence>
<keyword evidence="1" id="KW-0812">Transmembrane</keyword>
<dbReference type="AlphaFoldDB" id="A0A0R0CQT4"/>
<proteinExistence type="predicted"/>
<evidence type="ECO:0000313" key="2">
    <source>
        <dbReference type="EMBL" id="KRG71702.1"/>
    </source>
</evidence>
<dbReference type="EMBL" id="LDJL01000002">
    <property type="protein sequence ID" value="KRG71702.1"/>
    <property type="molecule type" value="Genomic_DNA"/>
</dbReference>
<keyword evidence="3" id="KW-1185">Reference proteome</keyword>
<feature type="transmembrane region" description="Helical" evidence="1">
    <location>
        <begin position="38"/>
        <end position="61"/>
    </location>
</feature>
<dbReference type="RefSeq" id="WP_057657097.1">
    <property type="nucleotide sequence ID" value="NZ_LDJL01000002.1"/>
</dbReference>
<gene>
    <name evidence="2" type="ORF">ABB29_02910</name>
</gene>
<dbReference type="Proteomes" id="UP000052052">
    <property type="component" value="Unassembled WGS sequence"/>
</dbReference>
<comment type="caution">
    <text evidence="2">The sequence shown here is derived from an EMBL/GenBank/DDBJ whole genome shotgun (WGS) entry which is preliminary data.</text>
</comment>
<dbReference type="OrthoDB" id="6057992at2"/>
<feature type="transmembrane region" description="Helical" evidence="1">
    <location>
        <begin position="12"/>
        <end position="32"/>
    </location>
</feature>
<keyword evidence="1" id="KW-1133">Transmembrane helix</keyword>
<protein>
    <submittedName>
        <fullName evidence="2">Uncharacterized protein</fullName>
    </submittedName>
</protein>
<name>A0A0R0CQT4_9GAMM</name>
<keyword evidence="1" id="KW-0472">Membrane</keyword>
<accession>A0A0R0CQT4</accession>
<sequence>MDRWKWVAVRAYGPAAFALLVAVVSVVVLSRWQATPLLAGFVVVGRWVPLLALAATLWLVAMPTYRLAQWQRGQGLDCPRCGGPLGHERIGHQRMGGAYRRCYACGDNVNHRHYE</sequence>
<dbReference type="PATRIC" id="fig|344882.3.peg.1793"/>